<evidence type="ECO:0000313" key="2">
    <source>
        <dbReference type="EMBL" id="ROT67324.1"/>
    </source>
</evidence>
<feature type="transmembrane region" description="Helical" evidence="1">
    <location>
        <begin position="20"/>
        <end position="37"/>
    </location>
</feature>
<keyword evidence="1" id="KW-0472">Membrane</keyword>
<comment type="caution">
    <text evidence="2">The sequence shown here is derived from an EMBL/GenBank/DDBJ whole genome shotgun (WGS) entry which is preliminary data.</text>
</comment>
<protein>
    <submittedName>
        <fullName evidence="2">Uncharacterized protein</fullName>
    </submittedName>
</protein>
<name>A0A3R7M4Z7_PENVA</name>
<keyword evidence="1" id="KW-1133">Transmembrane helix</keyword>
<feature type="transmembrane region" description="Helical" evidence="1">
    <location>
        <begin position="114"/>
        <end position="134"/>
    </location>
</feature>
<feature type="transmembrane region" description="Helical" evidence="1">
    <location>
        <begin position="171"/>
        <end position="190"/>
    </location>
</feature>
<feature type="transmembrane region" description="Helical" evidence="1">
    <location>
        <begin position="74"/>
        <end position="93"/>
    </location>
</feature>
<feature type="transmembrane region" description="Helical" evidence="1">
    <location>
        <begin position="44"/>
        <end position="62"/>
    </location>
</feature>
<dbReference type="STRING" id="6689.A0A3R7M4Z7"/>
<proteinExistence type="predicted"/>
<sequence length="282" mass="31998">MVPPPSPSPLHHLRGRGGEHIPGYLWLVLLVFVPYLVHTFRNRPYLLVVAGVIYVTVVVPAALKGQLYQGSLLWLPRTVVALLMLRSGLYTGLASKVAEALTAACHYTAGGLRVVLQCLLMVLLLPFTLVRTFVPLVHNFYLSFEAFRVTSNQMVFFVLAEYAMTPNPKQAALYFLFFYTVLVYLHKTLFRRQWGQNLNSTNIRDFLRLTAWYMAVRLGKGVALSFILVMFTVEFRHGEPQLSYIAVTFVYLDKKKPYTHHLSLPPLSPSKPCLPDLALPQF</sequence>
<keyword evidence="3" id="KW-1185">Reference proteome</keyword>
<reference evidence="2 3" key="2">
    <citation type="submission" date="2019-01" db="EMBL/GenBank/DDBJ databases">
        <title>The decoding of complex shrimp genome reveals the adaptation for benthos swimmer, frequently molting mechanism and breeding impact on genome.</title>
        <authorList>
            <person name="Sun Y."/>
            <person name="Gao Y."/>
            <person name="Yu Y."/>
        </authorList>
    </citation>
    <scope>NUCLEOTIDE SEQUENCE [LARGE SCALE GENOMIC DNA]</scope>
    <source>
        <tissue evidence="2">Muscle</tissue>
    </source>
</reference>
<evidence type="ECO:0000256" key="1">
    <source>
        <dbReference type="SAM" id="Phobius"/>
    </source>
</evidence>
<dbReference type="AlphaFoldDB" id="A0A3R7M4Z7"/>
<keyword evidence="1" id="KW-0812">Transmembrane</keyword>
<dbReference type="OrthoDB" id="4752984at2759"/>
<organism evidence="2 3">
    <name type="scientific">Penaeus vannamei</name>
    <name type="common">Whiteleg shrimp</name>
    <name type="synonym">Litopenaeus vannamei</name>
    <dbReference type="NCBI Taxonomy" id="6689"/>
    <lineage>
        <taxon>Eukaryota</taxon>
        <taxon>Metazoa</taxon>
        <taxon>Ecdysozoa</taxon>
        <taxon>Arthropoda</taxon>
        <taxon>Crustacea</taxon>
        <taxon>Multicrustacea</taxon>
        <taxon>Malacostraca</taxon>
        <taxon>Eumalacostraca</taxon>
        <taxon>Eucarida</taxon>
        <taxon>Decapoda</taxon>
        <taxon>Dendrobranchiata</taxon>
        <taxon>Penaeoidea</taxon>
        <taxon>Penaeidae</taxon>
        <taxon>Penaeus</taxon>
    </lineage>
</organism>
<feature type="transmembrane region" description="Helical" evidence="1">
    <location>
        <begin position="210"/>
        <end position="233"/>
    </location>
</feature>
<accession>A0A3R7M4Z7</accession>
<evidence type="ECO:0000313" key="3">
    <source>
        <dbReference type="Proteomes" id="UP000283509"/>
    </source>
</evidence>
<reference evidence="2 3" key="1">
    <citation type="submission" date="2018-04" db="EMBL/GenBank/DDBJ databases">
        <authorList>
            <person name="Zhang X."/>
            <person name="Yuan J."/>
            <person name="Li F."/>
            <person name="Xiang J."/>
        </authorList>
    </citation>
    <scope>NUCLEOTIDE SEQUENCE [LARGE SCALE GENOMIC DNA]</scope>
    <source>
        <tissue evidence="2">Muscle</tissue>
    </source>
</reference>
<dbReference type="Proteomes" id="UP000283509">
    <property type="component" value="Unassembled WGS sequence"/>
</dbReference>
<dbReference type="EMBL" id="QCYY01002821">
    <property type="protein sequence ID" value="ROT67324.1"/>
    <property type="molecule type" value="Genomic_DNA"/>
</dbReference>
<gene>
    <name evidence="2" type="ORF">C7M84_014591</name>
</gene>